<dbReference type="Proteomes" id="UP000007254">
    <property type="component" value="Chromosome"/>
</dbReference>
<dbReference type="GO" id="GO:0008381">
    <property type="term" value="F:mechanosensitive monoatomic ion channel activity"/>
    <property type="evidence" value="ECO:0007669"/>
    <property type="project" value="InterPro"/>
</dbReference>
<dbReference type="EMBL" id="CP002903">
    <property type="protein sequence ID" value="AEJ62142.1"/>
    <property type="molecule type" value="Genomic_DNA"/>
</dbReference>
<gene>
    <name evidence="11" type="ordered locus">Spith_1884</name>
</gene>
<dbReference type="HOGENOM" id="CLU_037945_1_0_12"/>
<dbReference type="SUPFAM" id="SSF50182">
    <property type="entry name" value="Sm-like ribonucleoproteins"/>
    <property type="match status" value="1"/>
</dbReference>
<accession>G0GD67</accession>
<feature type="transmembrane region" description="Helical" evidence="7">
    <location>
        <begin position="84"/>
        <end position="113"/>
    </location>
</feature>
<dbReference type="SUPFAM" id="SSF82689">
    <property type="entry name" value="Mechanosensitive channel protein MscS (YggB), C-terminal domain"/>
    <property type="match status" value="1"/>
</dbReference>
<feature type="domain" description="Mechanosensitive ion channel MscS C-terminal" evidence="9">
    <location>
        <begin position="176"/>
        <end position="256"/>
    </location>
</feature>
<evidence type="ECO:0000256" key="3">
    <source>
        <dbReference type="ARBA" id="ARBA00022475"/>
    </source>
</evidence>
<evidence type="ECO:0000313" key="12">
    <source>
        <dbReference type="Proteomes" id="UP000007254"/>
    </source>
</evidence>
<name>G0GD67_WINT7</name>
<dbReference type="STRING" id="869211.Spith_1884"/>
<comment type="subcellular location">
    <subcellularLocation>
        <location evidence="1">Cell membrane</location>
        <topology evidence="1">Multi-pass membrane protein</topology>
    </subcellularLocation>
</comment>
<evidence type="ECO:0000259" key="10">
    <source>
        <dbReference type="Pfam" id="PF21088"/>
    </source>
</evidence>
<reference evidence="11 12" key="1">
    <citation type="submission" date="2011-06" db="EMBL/GenBank/DDBJ databases">
        <title>The complete genome of Spirochaeta thermophila DSM 6578.</title>
        <authorList>
            <consortium name="US DOE Joint Genome Institute (JGI-PGF)"/>
            <person name="Lucas S."/>
            <person name="Lapidus A."/>
            <person name="Bruce D."/>
            <person name="Goodwin L."/>
            <person name="Pitluck S."/>
            <person name="Peters L."/>
            <person name="Kyrpides N."/>
            <person name="Mavromatis K."/>
            <person name="Ivanova N."/>
            <person name="Mikailova N."/>
            <person name="Pagani I."/>
            <person name="Chertkov O."/>
            <person name="Detter J.C."/>
            <person name="Tapia R."/>
            <person name="Han C."/>
            <person name="Land M."/>
            <person name="Hauser L."/>
            <person name="Markowitz V."/>
            <person name="Cheng J.-F."/>
            <person name="Hugenholtz P."/>
            <person name="Woyke T."/>
            <person name="Wu D."/>
            <person name="Spring S."/>
            <person name="Merkhoffer B."/>
            <person name="Schneider S."/>
            <person name="Klenk H.-P."/>
            <person name="Eisen J.A."/>
        </authorList>
    </citation>
    <scope>NUCLEOTIDE SEQUENCE [LARGE SCALE GENOMIC DNA]</scope>
    <source>
        <strain evidence="12">ATCC 700085 / DSM 6578 / Z-1203</strain>
    </source>
</reference>
<dbReference type="Pfam" id="PF21088">
    <property type="entry name" value="MS_channel_1st"/>
    <property type="match status" value="1"/>
</dbReference>
<keyword evidence="5 7" id="KW-1133">Transmembrane helix</keyword>
<dbReference type="InterPro" id="IPR049142">
    <property type="entry name" value="MS_channel_1st"/>
</dbReference>
<evidence type="ECO:0000313" key="11">
    <source>
        <dbReference type="EMBL" id="AEJ62142.1"/>
    </source>
</evidence>
<dbReference type="InterPro" id="IPR023408">
    <property type="entry name" value="MscS_beta-dom_sf"/>
</dbReference>
<dbReference type="SUPFAM" id="SSF82861">
    <property type="entry name" value="Mechanosensitive channel protein MscS (YggB), transmembrane region"/>
    <property type="match status" value="1"/>
</dbReference>
<comment type="similarity">
    <text evidence="2">Belongs to the MscS (TC 1.A.23) family.</text>
</comment>
<proteinExistence type="inferred from homology"/>
<keyword evidence="6 7" id="KW-0472">Membrane</keyword>
<evidence type="ECO:0000256" key="6">
    <source>
        <dbReference type="ARBA" id="ARBA00023136"/>
    </source>
</evidence>
<protein>
    <submittedName>
        <fullName evidence="11">MscS Mechanosensitive ion channel</fullName>
    </submittedName>
</protein>
<dbReference type="InterPro" id="IPR011066">
    <property type="entry name" value="MscS_channel_C_sf"/>
</dbReference>
<keyword evidence="12" id="KW-1185">Reference proteome</keyword>
<evidence type="ECO:0000259" key="8">
    <source>
        <dbReference type="Pfam" id="PF00924"/>
    </source>
</evidence>
<dbReference type="Gene3D" id="1.10.287.1260">
    <property type="match status" value="1"/>
</dbReference>
<feature type="transmembrane region" description="Helical" evidence="7">
    <location>
        <begin position="20"/>
        <end position="40"/>
    </location>
</feature>
<dbReference type="OrthoDB" id="9809206at2"/>
<dbReference type="InterPro" id="IPR010920">
    <property type="entry name" value="LSM_dom_sf"/>
</dbReference>
<keyword evidence="4 7" id="KW-0812">Transmembrane</keyword>
<feature type="domain" description="Mechanosensitive ion channel MscS" evidence="8">
    <location>
        <begin position="102"/>
        <end position="167"/>
    </location>
</feature>
<dbReference type="RefSeq" id="WP_014625467.1">
    <property type="nucleotide sequence ID" value="NC_017583.1"/>
</dbReference>
<evidence type="ECO:0000256" key="1">
    <source>
        <dbReference type="ARBA" id="ARBA00004651"/>
    </source>
</evidence>
<dbReference type="PANTHER" id="PTHR30221">
    <property type="entry name" value="SMALL-CONDUCTANCE MECHANOSENSITIVE CHANNEL"/>
    <property type="match status" value="1"/>
</dbReference>
<keyword evidence="3" id="KW-1003">Cell membrane</keyword>
<dbReference type="KEGG" id="stq:Spith_1884"/>
<feature type="domain" description="Mechanosensitive ion channel transmembrane helices 2/3" evidence="10">
    <location>
        <begin position="60"/>
        <end position="100"/>
    </location>
</feature>
<dbReference type="Gene3D" id="2.30.30.60">
    <property type="match status" value="1"/>
</dbReference>
<dbReference type="InterPro" id="IPR006685">
    <property type="entry name" value="MscS_channel_2nd"/>
</dbReference>
<dbReference type="InterPro" id="IPR045275">
    <property type="entry name" value="MscS_archaea/bacteria_type"/>
</dbReference>
<feature type="transmembrane region" description="Helical" evidence="7">
    <location>
        <begin position="60"/>
        <end position="78"/>
    </location>
</feature>
<dbReference type="Pfam" id="PF00924">
    <property type="entry name" value="MS_channel_2nd"/>
    <property type="match status" value="1"/>
</dbReference>
<dbReference type="Pfam" id="PF21082">
    <property type="entry name" value="MS_channel_3rd"/>
    <property type="match status" value="1"/>
</dbReference>
<evidence type="ECO:0000256" key="7">
    <source>
        <dbReference type="SAM" id="Phobius"/>
    </source>
</evidence>
<sequence>MKWPSVDLSGLLSMEWWGDALGILVLVVGGFLSLKLLSLFLRKVVLRKLSPHASMVITKFVYYSGLLLLILVVLQKLGVSPTTILGAAGIAGIAVGFAAQTSMSNLISGIFLLSERPFSVGDLIKVGEITGFVVSVDLLSVKVRTFDNRFVRIPSERLINQELVNITYYPIRRLDIDLSVAYKEDFTRVARILREVAEKNPYCLDEPEPLIVFKAFGASGIEIFFGVWFIKTDYLKLKNSIMHEIKQRFDAEGIEIPFPHVSVYTGSVTSPFPVRVVDEVHDPSVVGAARDVPPPEDGGP</sequence>
<evidence type="ECO:0000259" key="9">
    <source>
        <dbReference type="Pfam" id="PF21082"/>
    </source>
</evidence>
<evidence type="ECO:0000256" key="2">
    <source>
        <dbReference type="ARBA" id="ARBA00008017"/>
    </source>
</evidence>
<evidence type="ECO:0000256" key="5">
    <source>
        <dbReference type="ARBA" id="ARBA00022989"/>
    </source>
</evidence>
<organism evidence="11 12">
    <name type="scientific">Winmispira thermophila (strain ATCC 700085 / DSM 6578 / Z-1203)</name>
    <name type="common">Spirochaeta thermophila</name>
    <dbReference type="NCBI Taxonomy" id="869211"/>
    <lineage>
        <taxon>Bacteria</taxon>
        <taxon>Pseudomonadati</taxon>
        <taxon>Spirochaetota</taxon>
        <taxon>Spirochaetia</taxon>
        <taxon>Winmispirales</taxon>
        <taxon>Winmispiraceae</taxon>
        <taxon>Winmispira</taxon>
    </lineage>
</organism>
<dbReference type="InterPro" id="IPR049278">
    <property type="entry name" value="MS_channel_C"/>
</dbReference>
<evidence type="ECO:0000256" key="4">
    <source>
        <dbReference type="ARBA" id="ARBA00022692"/>
    </source>
</evidence>
<dbReference type="PANTHER" id="PTHR30221:SF20">
    <property type="entry name" value="SMALL-CONDUCTANCE MECHANOSENSITIVE CHANNEL"/>
    <property type="match status" value="1"/>
</dbReference>
<dbReference type="AlphaFoldDB" id="G0GD67"/>
<dbReference type="InterPro" id="IPR011014">
    <property type="entry name" value="MscS_channel_TM-2"/>
</dbReference>
<dbReference type="Gene3D" id="3.30.70.100">
    <property type="match status" value="1"/>
</dbReference>
<dbReference type="GO" id="GO:0005886">
    <property type="term" value="C:plasma membrane"/>
    <property type="evidence" value="ECO:0007669"/>
    <property type="project" value="UniProtKB-SubCell"/>
</dbReference>